<evidence type="ECO:0000313" key="3">
    <source>
        <dbReference type="Proteomes" id="UP001519460"/>
    </source>
</evidence>
<organism evidence="2 3">
    <name type="scientific">Batillaria attramentaria</name>
    <dbReference type="NCBI Taxonomy" id="370345"/>
    <lineage>
        <taxon>Eukaryota</taxon>
        <taxon>Metazoa</taxon>
        <taxon>Spiralia</taxon>
        <taxon>Lophotrochozoa</taxon>
        <taxon>Mollusca</taxon>
        <taxon>Gastropoda</taxon>
        <taxon>Caenogastropoda</taxon>
        <taxon>Sorbeoconcha</taxon>
        <taxon>Cerithioidea</taxon>
        <taxon>Batillariidae</taxon>
        <taxon>Batillaria</taxon>
    </lineage>
</organism>
<dbReference type="AlphaFoldDB" id="A0ABD0JWX1"/>
<feature type="compositionally biased region" description="Polar residues" evidence="1">
    <location>
        <begin position="227"/>
        <end position="236"/>
    </location>
</feature>
<protein>
    <submittedName>
        <fullName evidence="2">Uncharacterized protein</fullName>
    </submittedName>
</protein>
<evidence type="ECO:0000256" key="1">
    <source>
        <dbReference type="SAM" id="MobiDB-lite"/>
    </source>
</evidence>
<dbReference type="EMBL" id="JACVVK020000311">
    <property type="protein sequence ID" value="KAK7479080.1"/>
    <property type="molecule type" value="Genomic_DNA"/>
</dbReference>
<sequence>MTSRITRGLRLELQVPVFSGLLLGSLMFSTVTVNEHSATPNLSESPTVNNQEDTDVVTVESISGTFKILPAALNGSNTKSQMTLFNSSDPEGLSVSWKDSIATTLTPTFGHFDTWLVKQSESPSRDTNVEPVSTGEPFPGPRTSLQPVTTGEPSGSSRSSTNLEPVTIGEPSLGSSRSSITPEPVTTGEPSPGSSTNLEPVTIGEPSPGSSRSSTTSEPVTIGEPSPGTSRSSTNLEPVVTGNPALEIRMRSPKEGKFGTHSMARVVTVTDL</sequence>
<accession>A0ABD0JWX1</accession>
<reference evidence="2 3" key="1">
    <citation type="journal article" date="2023" name="Sci. Data">
        <title>Genome assembly of the Korean intertidal mud-creeper Batillaria attramentaria.</title>
        <authorList>
            <person name="Patra A.K."/>
            <person name="Ho P.T."/>
            <person name="Jun S."/>
            <person name="Lee S.J."/>
            <person name="Kim Y."/>
            <person name="Won Y.J."/>
        </authorList>
    </citation>
    <scope>NUCLEOTIDE SEQUENCE [LARGE SCALE GENOMIC DNA]</scope>
    <source>
        <strain evidence="2">Wonlab-2016</strain>
    </source>
</reference>
<gene>
    <name evidence="2" type="ORF">BaRGS_00029672</name>
</gene>
<dbReference type="Proteomes" id="UP001519460">
    <property type="component" value="Unassembled WGS sequence"/>
</dbReference>
<feature type="compositionally biased region" description="Polar residues" evidence="1">
    <location>
        <begin position="143"/>
        <end position="164"/>
    </location>
</feature>
<keyword evidence="3" id="KW-1185">Reference proteome</keyword>
<feature type="compositionally biased region" description="Low complexity" evidence="1">
    <location>
        <begin position="204"/>
        <end position="218"/>
    </location>
</feature>
<evidence type="ECO:0000313" key="2">
    <source>
        <dbReference type="EMBL" id="KAK7479080.1"/>
    </source>
</evidence>
<feature type="compositionally biased region" description="Polar residues" evidence="1">
    <location>
        <begin position="188"/>
        <end position="199"/>
    </location>
</feature>
<proteinExistence type="predicted"/>
<feature type="region of interest" description="Disordered" evidence="1">
    <location>
        <begin position="119"/>
        <end position="243"/>
    </location>
</feature>
<comment type="caution">
    <text evidence="2">The sequence shown here is derived from an EMBL/GenBank/DDBJ whole genome shotgun (WGS) entry which is preliminary data.</text>
</comment>
<name>A0ABD0JWX1_9CAEN</name>